<evidence type="ECO:0000313" key="2">
    <source>
        <dbReference type="Proteomes" id="UP001597227"/>
    </source>
</evidence>
<keyword evidence="2" id="KW-1185">Reference proteome</keyword>
<evidence type="ECO:0000313" key="1">
    <source>
        <dbReference type="EMBL" id="MFD1781439.1"/>
    </source>
</evidence>
<gene>
    <name evidence="1" type="ORF">ACFSFW_22595</name>
</gene>
<comment type="caution">
    <text evidence="1">The sequence shown here is derived from an EMBL/GenBank/DDBJ whole genome shotgun (WGS) entry which is preliminary data.</text>
</comment>
<dbReference type="PANTHER" id="PTHR43422:SF3">
    <property type="entry name" value="THIAMINE THIAZOLE SYNTHASE"/>
    <property type="match status" value="1"/>
</dbReference>
<dbReference type="RefSeq" id="WP_388041617.1">
    <property type="nucleotide sequence ID" value="NZ_JBHUEK010000034.1"/>
</dbReference>
<dbReference type="SUPFAM" id="SSF51905">
    <property type="entry name" value="FAD/NAD(P)-binding domain"/>
    <property type="match status" value="1"/>
</dbReference>
<proteinExistence type="predicted"/>
<dbReference type="Proteomes" id="UP001597227">
    <property type="component" value="Unassembled WGS sequence"/>
</dbReference>
<dbReference type="PANTHER" id="PTHR43422">
    <property type="entry name" value="THIAMINE THIAZOLE SYNTHASE"/>
    <property type="match status" value="1"/>
</dbReference>
<dbReference type="Pfam" id="PF12831">
    <property type="entry name" value="FAD_oxidored"/>
    <property type="match status" value="1"/>
</dbReference>
<reference evidence="2" key="1">
    <citation type="journal article" date="2019" name="Int. J. Syst. Evol. Microbiol.">
        <title>The Global Catalogue of Microorganisms (GCM) 10K type strain sequencing project: providing services to taxonomists for standard genome sequencing and annotation.</title>
        <authorList>
            <consortium name="The Broad Institute Genomics Platform"/>
            <consortium name="The Broad Institute Genome Sequencing Center for Infectious Disease"/>
            <person name="Wu L."/>
            <person name="Ma J."/>
        </authorList>
    </citation>
    <scope>NUCLEOTIDE SEQUENCE [LARGE SCALE GENOMIC DNA]</scope>
    <source>
        <strain evidence="2">CCUG 15531</strain>
    </source>
</reference>
<accession>A0ABW4MTZ1</accession>
<protein>
    <submittedName>
        <fullName evidence="1">FAD-dependent oxidoreductase</fullName>
    </submittedName>
</protein>
<dbReference type="InterPro" id="IPR036188">
    <property type="entry name" value="FAD/NAD-bd_sf"/>
</dbReference>
<dbReference type="Gene3D" id="3.50.50.60">
    <property type="entry name" value="FAD/NAD(P)-binding domain"/>
    <property type="match status" value="1"/>
</dbReference>
<organism evidence="1 2">
    <name type="scientific">Fredinandcohnia salidurans</name>
    <dbReference type="NCBI Taxonomy" id="2595041"/>
    <lineage>
        <taxon>Bacteria</taxon>
        <taxon>Bacillati</taxon>
        <taxon>Bacillota</taxon>
        <taxon>Bacilli</taxon>
        <taxon>Bacillales</taxon>
        <taxon>Bacillaceae</taxon>
        <taxon>Fredinandcohnia</taxon>
    </lineage>
</organism>
<dbReference type="PRINTS" id="PR00420">
    <property type="entry name" value="RNGMNOXGNASE"/>
</dbReference>
<name>A0ABW4MTZ1_9BACI</name>
<dbReference type="EMBL" id="JBHUEK010000034">
    <property type="protein sequence ID" value="MFD1781439.1"/>
    <property type="molecule type" value="Genomic_DNA"/>
</dbReference>
<sequence>MQHKDRVIIIGGGVAGKLAARVLSDFFQKVIIIERDSEITSPIPRKGAPQGNHIHALLHAGEQGLEELFPGITEKFYSTGAVKINSTKDLAWHHHGVWKQRYDGGYTTTLQTRPHLEWHINQYIKEVENITIQYNQTVKEYVYDEGNNRMNGVVLKDGTVINADLIVDASGASSFTYRWLNDRGIHIPLEKVKIDLTYVSQIVELPENENQDWTIKLLYPNPPREKLAGSISKVEGNRYLLTFIGYHDCINDKEVVKENNVLQLAKRLQKNDMYQTLQAAKPLTSISVFRVPQITWRKIEKINNFPAGLIMIGDTICRIDPFFGQGMSIAVLEAIALKGILQNQSLENVARDFHKKAAKIIAPIWNMVLTEDFRYQETTGKKPFGLPILQWYARRIFLLSAKDTNIYDSFIKVMNLKRPMTILMKPSIVFAVLKNGVTKKR</sequence>